<dbReference type="SUPFAM" id="SSF53822">
    <property type="entry name" value="Periplasmic binding protein-like I"/>
    <property type="match status" value="1"/>
</dbReference>
<dbReference type="Gene3D" id="3.40.50.2300">
    <property type="match status" value="2"/>
</dbReference>
<sequence length="498" mass="52659">MFSQVEIEEPTTVSTAQSFRGKFNVKRSLIILVCALALFAASCGAKGSSTDASSENEGGSTKTTAATGTDAAMWGDLESPCGKGSASVAPGEGPSTDTLFLGVANDRNSQIRPGLNAEFWDAAVAFTEWCNAQGGIQGVPLSPVDIDGGVTNVEAGMTTACNAVFALVGGGFALDNLEFSGKEGSDFHKCGLIDIPGFTVSVDKSLSNGQVQPLPNPANAKSSQWITDFKKLYPEDSKKIVVVYSKDLPSLEAVKVQFDAVVAEDPDIKNLPAISYPLVVTDWGPYAEKVIESGATSMYWIGEPANAANLLKVLREKGWKGTFLNEANLYDNLFIETGGAITEGAIVRTATHPFEEADKWPAVQQYLDNLQKYVPGGKAAFLGLQGTSSWLLFSVAANTCAEKNKGVIDRECVLSEANAIDEWTAGGMHAPSDPGTEVPVSCGMLLIVKDGEFERLYPKIDGEDDDVNGFHCPEDSIVTVPPASVPGKGNVDPSRPPL</sequence>
<feature type="region of interest" description="Disordered" evidence="2">
    <location>
        <begin position="478"/>
        <end position="498"/>
    </location>
</feature>
<protein>
    <submittedName>
        <fullName evidence="4">Unannotated protein</fullName>
    </submittedName>
</protein>
<keyword evidence="1" id="KW-0732">Signal</keyword>
<dbReference type="EMBL" id="CAEZXS010000009">
    <property type="protein sequence ID" value="CAB4686673.1"/>
    <property type="molecule type" value="Genomic_DNA"/>
</dbReference>
<accession>A0A6J6NQW1</accession>
<proteinExistence type="predicted"/>
<feature type="domain" description="Leucine-binding protein" evidence="3">
    <location>
        <begin position="101"/>
        <end position="443"/>
    </location>
</feature>
<evidence type="ECO:0000313" key="4">
    <source>
        <dbReference type="EMBL" id="CAB4686673.1"/>
    </source>
</evidence>
<dbReference type="Pfam" id="PF13458">
    <property type="entry name" value="Peripla_BP_6"/>
    <property type="match status" value="1"/>
</dbReference>
<dbReference type="AlphaFoldDB" id="A0A6J6NQW1"/>
<dbReference type="InterPro" id="IPR028081">
    <property type="entry name" value="Leu-bd"/>
</dbReference>
<feature type="region of interest" description="Disordered" evidence="2">
    <location>
        <begin position="48"/>
        <end position="67"/>
    </location>
</feature>
<evidence type="ECO:0000256" key="1">
    <source>
        <dbReference type="ARBA" id="ARBA00022729"/>
    </source>
</evidence>
<evidence type="ECO:0000256" key="2">
    <source>
        <dbReference type="SAM" id="MobiDB-lite"/>
    </source>
</evidence>
<organism evidence="4">
    <name type="scientific">freshwater metagenome</name>
    <dbReference type="NCBI Taxonomy" id="449393"/>
    <lineage>
        <taxon>unclassified sequences</taxon>
        <taxon>metagenomes</taxon>
        <taxon>ecological metagenomes</taxon>
    </lineage>
</organism>
<name>A0A6J6NQW1_9ZZZZ</name>
<evidence type="ECO:0000259" key="3">
    <source>
        <dbReference type="Pfam" id="PF13458"/>
    </source>
</evidence>
<feature type="compositionally biased region" description="Polar residues" evidence="2">
    <location>
        <begin position="48"/>
        <end position="57"/>
    </location>
</feature>
<reference evidence="4" key="1">
    <citation type="submission" date="2020-05" db="EMBL/GenBank/DDBJ databases">
        <authorList>
            <person name="Chiriac C."/>
            <person name="Salcher M."/>
            <person name="Ghai R."/>
            <person name="Kavagutti S V."/>
        </authorList>
    </citation>
    <scope>NUCLEOTIDE SEQUENCE</scope>
</reference>
<feature type="compositionally biased region" description="Low complexity" evidence="2">
    <location>
        <begin position="58"/>
        <end position="67"/>
    </location>
</feature>
<gene>
    <name evidence="4" type="ORF">UFOPK2582_00154</name>
</gene>
<dbReference type="InterPro" id="IPR028082">
    <property type="entry name" value="Peripla_BP_I"/>
</dbReference>